<dbReference type="AlphaFoldDB" id="A0A8J3TK45"/>
<sequence>MSAYPLLNVFLTMLWFFLWVLWIFLVCSVIFDIFRSRDLGGWAKAGWTIFVIVLPLLGVLSYLVARGDKMYARQARDVQARDEQARAFIKDAAGAGTADELAKLVELKQRGAISEAEFERGKTKVLAA</sequence>
<evidence type="ECO:0000256" key="5">
    <source>
        <dbReference type="ARBA" id="ARBA00023136"/>
    </source>
</evidence>
<evidence type="ECO:0000313" key="9">
    <source>
        <dbReference type="EMBL" id="GII22860.1"/>
    </source>
</evidence>
<dbReference type="Proteomes" id="UP000599074">
    <property type="component" value="Unassembled WGS sequence"/>
</dbReference>
<evidence type="ECO:0000256" key="2">
    <source>
        <dbReference type="ARBA" id="ARBA00022475"/>
    </source>
</evidence>
<feature type="transmembrane region" description="Helical" evidence="6">
    <location>
        <begin position="46"/>
        <end position="65"/>
    </location>
</feature>
<dbReference type="Pfam" id="PF09851">
    <property type="entry name" value="SHOCT"/>
    <property type="match status" value="1"/>
</dbReference>
<feature type="transmembrane region" description="Helical" evidence="6">
    <location>
        <begin position="7"/>
        <end position="34"/>
    </location>
</feature>
<evidence type="ECO:0000256" key="6">
    <source>
        <dbReference type="SAM" id="Phobius"/>
    </source>
</evidence>
<name>A0A8J3TK45_9ACTN</name>
<evidence type="ECO:0000256" key="3">
    <source>
        <dbReference type="ARBA" id="ARBA00022692"/>
    </source>
</evidence>
<feature type="domain" description="Cardiolipin synthase N-terminal" evidence="8">
    <location>
        <begin position="20"/>
        <end position="66"/>
    </location>
</feature>
<gene>
    <name evidence="9" type="ORF">Pme01_24570</name>
</gene>
<protein>
    <submittedName>
        <fullName evidence="9">Membrane protein</fullName>
    </submittedName>
</protein>
<keyword evidence="5 6" id="KW-0472">Membrane</keyword>
<keyword evidence="3 6" id="KW-0812">Transmembrane</keyword>
<dbReference type="InterPro" id="IPR027379">
    <property type="entry name" value="CLS_N"/>
</dbReference>
<organism evidence="9 10">
    <name type="scientific">Planosporangium mesophilum</name>
    <dbReference type="NCBI Taxonomy" id="689768"/>
    <lineage>
        <taxon>Bacteria</taxon>
        <taxon>Bacillati</taxon>
        <taxon>Actinomycetota</taxon>
        <taxon>Actinomycetes</taxon>
        <taxon>Micromonosporales</taxon>
        <taxon>Micromonosporaceae</taxon>
        <taxon>Planosporangium</taxon>
    </lineage>
</organism>
<evidence type="ECO:0000259" key="8">
    <source>
        <dbReference type="Pfam" id="PF13396"/>
    </source>
</evidence>
<dbReference type="EMBL" id="BOON01000022">
    <property type="protein sequence ID" value="GII22860.1"/>
    <property type="molecule type" value="Genomic_DNA"/>
</dbReference>
<accession>A0A8J3TK45</accession>
<proteinExistence type="predicted"/>
<evidence type="ECO:0000256" key="1">
    <source>
        <dbReference type="ARBA" id="ARBA00004651"/>
    </source>
</evidence>
<dbReference type="Pfam" id="PF13396">
    <property type="entry name" value="PLDc_N"/>
    <property type="match status" value="1"/>
</dbReference>
<feature type="domain" description="SHOCT" evidence="7">
    <location>
        <begin position="99"/>
        <end position="126"/>
    </location>
</feature>
<keyword evidence="4 6" id="KW-1133">Transmembrane helix</keyword>
<keyword evidence="10" id="KW-1185">Reference proteome</keyword>
<dbReference type="RefSeq" id="WP_168115594.1">
    <property type="nucleotide sequence ID" value="NZ_BOON01000022.1"/>
</dbReference>
<keyword evidence="2" id="KW-1003">Cell membrane</keyword>
<evidence type="ECO:0000256" key="4">
    <source>
        <dbReference type="ARBA" id="ARBA00022989"/>
    </source>
</evidence>
<comment type="caution">
    <text evidence="9">The sequence shown here is derived from an EMBL/GenBank/DDBJ whole genome shotgun (WGS) entry which is preliminary data.</text>
</comment>
<evidence type="ECO:0000259" key="7">
    <source>
        <dbReference type="Pfam" id="PF09851"/>
    </source>
</evidence>
<evidence type="ECO:0000313" key="10">
    <source>
        <dbReference type="Proteomes" id="UP000599074"/>
    </source>
</evidence>
<reference evidence="9" key="1">
    <citation type="submission" date="2021-01" db="EMBL/GenBank/DDBJ databases">
        <title>Whole genome shotgun sequence of Planosporangium mesophilum NBRC 109066.</title>
        <authorList>
            <person name="Komaki H."/>
            <person name="Tamura T."/>
        </authorList>
    </citation>
    <scope>NUCLEOTIDE SEQUENCE</scope>
    <source>
        <strain evidence="9">NBRC 109066</strain>
    </source>
</reference>
<dbReference type="GO" id="GO:0005886">
    <property type="term" value="C:plasma membrane"/>
    <property type="evidence" value="ECO:0007669"/>
    <property type="project" value="UniProtKB-SubCell"/>
</dbReference>
<dbReference type="InterPro" id="IPR018649">
    <property type="entry name" value="SHOCT"/>
</dbReference>
<comment type="subcellular location">
    <subcellularLocation>
        <location evidence="1">Cell membrane</location>
        <topology evidence="1">Multi-pass membrane protein</topology>
    </subcellularLocation>
</comment>